<feature type="transmembrane region" description="Helical" evidence="5">
    <location>
        <begin position="289"/>
        <end position="312"/>
    </location>
</feature>
<gene>
    <name evidence="6" type="ORF">MWN34_07630</name>
</gene>
<evidence type="ECO:0000256" key="4">
    <source>
        <dbReference type="SAM" id="MobiDB-lite"/>
    </source>
</evidence>
<dbReference type="PANTHER" id="PTHR23521:SF3">
    <property type="entry name" value="MFS TRANSPORTER"/>
    <property type="match status" value="1"/>
</dbReference>
<dbReference type="InterPro" id="IPR036259">
    <property type="entry name" value="MFS_trans_sf"/>
</dbReference>
<keyword evidence="2 5" id="KW-1133">Transmembrane helix</keyword>
<reference evidence="6 7" key="1">
    <citation type="submission" date="2022-04" db="EMBL/GenBank/DDBJ databases">
        <authorList>
            <person name="Grouzdev D.S."/>
            <person name="Pantiukh K.S."/>
            <person name="Krutkina M.S."/>
        </authorList>
    </citation>
    <scope>NUCLEOTIDE SEQUENCE [LARGE SCALE GENOMIC DNA]</scope>
    <source>
        <strain evidence="6 7">6x-1</strain>
    </source>
</reference>
<feature type="transmembrane region" description="Helical" evidence="5">
    <location>
        <begin position="199"/>
        <end position="220"/>
    </location>
</feature>
<dbReference type="RefSeq" id="WP_247028189.1">
    <property type="nucleotide sequence ID" value="NZ_JALKCH010000004.1"/>
</dbReference>
<accession>A0ABT0D9Z6</accession>
<dbReference type="InterPro" id="IPR047200">
    <property type="entry name" value="MFS_YcaD-like"/>
</dbReference>
<feature type="transmembrane region" description="Helical" evidence="5">
    <location>
        <begin position="73"/>
        <end position="92"/>
    </location>
</feature>
<dbReference type="Pfam" id="PF07690">
    <property type="entry name" value="MFS_1"/>
    <property type="match status" value="1"/>
</dbReference>
<protein>
    <submittedName>
        <fullName evidence="6">MFS transporter</fullName>
    </submittedName>
</protein>
<dbReference type="SUPFAM" id="SSF103473">
    <property type="entry name" value="MFS general substrate transporter"/>
    <property type="match status" value="1"/>
</dbReference>
<keyword evidence="1 5" id="KW-0812">Transmembrane</keyword>
<evidence type="ECO:0000256" key="1">
    <source>
        <dbReference type="ARBA" id="ARBA00022692"/>
    </source>
</evidence>
<evidence type="ECO:0000256" key="3">
    <source>
        <dbReference type="ARBA" id="ARBA00023136"/>
    </source>
</evidence>
<organism evidence="6 7">
    <name type="scientific">Ancylobacter crimeensis</name>
    <dbReference type="NCBI Taxonomy" id="2579147"/>
    <lineage>
        <taxon>Bacteria</taxon>
        <taxon>Pseudomonadati</taxon>
        <taxon>Pseudomonadota</taxon>
        <taxon>Alphaproteobacteria</taxon>
        <taxon>Hyphomicrobiales</taxon>
        <taxon>Xanthobacteraceae</taxon>
        <taxon>Ancylobacter</taxon>
    </lineage>
</organism>
<dbReference type="Proteomes" id="UP001203284">
    <property type="component" value="Unassembled WGS sequence"/>
</dbReference>
<dbReference type="Gene3D" id="1.20.1250.20">
    <property type="entry name" value="MFS general substrate transporter like domains"/>
    <property type="match status" value="2"/>
</dbReference>
<feature type="transmembrane region" description="Helical" evidence="5">
    <location>
        <begin position="131"/>
        <end position="155"/>
    </location>
</feature>
<keyword evidence="7" id="KW-1185">Reference proteome</keyword>
<feature type="transmembrane region" description="Helical" evidence="5">
    <location>
        <begin position="39"/>
        <end position="61"/>
    </location>
</feature>
<sequence>MAQTLGPVASLLLGVFFLVSGSGLQGTLLPLRGAYEGFSAVNLGILGSSYYLGFVAGCLIVPRLVRRAGHIRSFAALTAGAIAAMLAHAIFFEPVVWFVLRTITGFCFAGLYLVIESWLNDRATNKTRGLVMSVYVMVDYVALTVGQMLVTVYPVKGFEPFALATMLFALAMLPVTITKAGQPSPIEAARIRPMRLLKAAPVAMVGCFIIGLTNGSLWSLGPIFGIGRGLTADGAATFMSAVVAAGALAQWPIGRFSDRMDRRIMLSGLLGGAALAGLALGLVPASVTGLTLLCILGALFGSLALPAYSLTAAHAYDRTPPQEAVETAAGVLLAYGIGSIAGPSVASVTMAHYGPGTLFLFTAACHASFMCFVLWNLRRERSAKTVAPEMAPAAPVGMVGVPEPETRMEAPPAGPAPLSGS</sequence>
<feature type="region of interest" description="Disordered" evidence="4">
    <location>
        <begin position="400"/>
        <end position="421"/>
    </location>
</feature>
<feature type="transmembrane region" description="Helical" evidence="5">
    <location>
        <begin position="358"/>
        <end position="377"/>
    </location>
</feature>
<feature type="transmembrane region" description="Helical" evidence="5">
    <location>
        <begin position="264"/>
        <end position="283"/>
    </location>
</feature>
<proteinExistence type="predicted"/>
<evidence type="ECO:0000313" key="7">
    <source>
        <dbReference type="Proteomes" id="UP001203284"/>
    </source>
</evidence>
<comment type="caution">
    <text evidence="6">The sequence shown here is derived from an EMBL/GenBank/DDBJ whole genome shotgun (WGS) entry which is preliminary data.</text>
</comment>
<evidence type="ECO:0000256" key="2">
    <source>
        <dbReference type="ARBA" id="ARBA00022989"/>
    </source>
</evidence>
<dbReference type="EMBL" id="JALKCH010000004">
    <property type="protein sequence ID" value="MCK0196783.1"/>
    <property type="molecule type" value="Genomic_DNA"/>
</dbReference>
<evidence type="ECO:0000256" key="5">
    <source>
        <dbReference type="SAM" id="Phobius"/>
    </source>
</evidence>
<feature type="transmembrane region" description="Helical" evidence="5">
    <location>
        <begin position="232"/>
        <end position="252"/>
    </location>
</feature>
<evidence type="ECO:0000313" key="6">
    <source>
        <dbReference type="EMBL" id="MCK0196783.1"/>
    </source>
</evidence>
<feature type="transmembrane region" description="Helical" evidence="5">
    <location>
        <begin position="161"/>
        <end position="178"/>
    </location>
</feature>
<dbReference type="CDD" id="cd17477">
    <property type="entry name" value="MFS_YcaD_like"/>
    <property type="match status" value="1"/>
</dbReference>
<dbReference type="InterPro" id="IPR011701">
    <property type="entry name" value="MFS"/>
</dbReference>
<feature type="transmembrane region" description="Helical" evidence="5">
    <location>
        <begin position="98"/>
        <end position="119"/>
    </location>
</feature>
<dbReference type="PANTHER" id="PTHR23521">
    <property type="entry name" value="TRANSPORTER MFS SUPERFAMILY"/>
    <property type="match status" value="1"/>
</dbReference>
<name>A0ABT0D9Z6_9HYPH</name>
<feature type="transmembrane region" description="Helical" evidence="5">
    <location>
        <begin position="324"/>
        <end position="346"/>
    </location>
</feature>
<keyword evidence="3 5" id="KW-0472">Membrane</keyword>